<reference evidence="1 2" key="1">
    <citation type="submission" date="2018-04" db="EMBL/GenBank/DDBJ databases">
        <title>Genomic Encyclopedia of Archaeal and Bacterial Type Strains, Phase II (KMG-II): from individual species to whole genera.</title>
        <authorList>
            <person name="Goeker M."/>
        </authorList>
    </citation>
    <scope>NUCLEOTIDE SEQUENCE [LARGE SCALE GENOMIC DNA]</scope>
    <source>
        <strain evidence="1 2">DSM 23382</strain>
    </source>
</reference>
<proteinExistence type="predicted"/>
<organism evidence="1 2">
    <name type="scientific">Breoghania corrubedonensis</name>
    <dbReference type="NCBI Taxonomy" id="665038"/>
    <lineage>
        <taxon>Bacteria</taxon>
        <taxon>Pseudomonadati</taxon>
        <taxon>Pseudomonadota</taxon>
        <taxon>Alphaproteobacteria</taxon>
        <taxon>Hyphomicrobiales</taxon>
        <taxon>Stappiaceae</taxon>
        <taxon>Breoghania</taxon>
    </lineage>
</organism>
<sequence>MTDNPVDVAEAEASSRFIWQWVVGPADGPYDMVCGSREEAAETASLYGGKIAEMLVRNAKLSECIFVRDFLNVAENIMSEDGCAWNNQDGIFDVEDQALADLQSLLRYTADHWQRKHGLVFTTTQHVRVRNVETIAPENLSD</sequence>
<evidence type="ECO:0000313" key="2">
    <source>
        <dbReference type="Proteomes" id="UP000244081"/>
    </source>
</evidence>
<name>A0A2T5UPV2_9HYPH</name>
<accession>A0A2T5UPV2</accession>
<comment type="caution">
    <text evidence="1">The sequence shown here is derived from an EMBL/GenBank/DDBJ whole genome shotgun (WGS) entry which is preliminary data.</text>
</comment>
<gene>
    <name evidence="1" type="ORF">C8N35_1162</name>
</gene>
<keyword evidence="2" id="KW-1185">Reference proteome</keyword>
<dbReference type="RefSeq" id="WP_107992070.1">
    <property type="nucleotide sequence ID" value="NZ_QAYG01000016.1"/>
</dbReference>
<protein>
    <submittedName>
        <fullName evidence="1">Uncharacterized protein</fullName>
    </submittedName>
</protein>
<evidence type="ECO:0000313" key="1">
    <source>
        <dbReference type="EMBL" id="PTW53547.1"/>
    </source>
</evidence>
<dbReference type="EMBL" id="QAYG01000016">
    <property type="protein sequence ID" value="PTW53547.1"/>
    <property type="molecule type" value="Genomic_DNA"/>
</dbReference>
<dbReference type="Proteomes" id="UP000244081">
    <property type="component" value="Unassembled WGS sequence"/>
</dbReference>
<dbReference type="AlphaFoldDB" id="A0A2T5UPV2"/>